<reference evidence="3" key="2">
    <citation type="submission" date="2023-06" db="EMBL/GenBank/DDBJ databases">
        <authorList>
            <person name="Ma L."/>
            <person name="Liu K.-W."/>
            <person name="Li Z."/>
            <person name="Hsiao Y.-Y."/>
            <person name="Qi Y."/>
            <person name="Fu T."/>
            <person name="Tang G."/>
            <person name="Zhang D."/>
            <person name="Sun W.-H."/>
            <person name="Liu D.-K."/>
            <person name="Li Y."/>
            <person name="Chen G.-Z."/>
            <person name="Liu X.-D."/>
            <person name="Liao X.-Y."/>
            <person name="Jiang Y.-T."/>
            <person name="Yu X."/>
            <person name="Hao Y."/>
            <person name="Huang J."/>
            <person name="Zhao X.-W."/>
            <person name="Ke S."/>
            <person name="Chen Y.-Y."/>
            <person name="Wu W.-L."/>
            <person name="Hsu J.-L."/>
            <person name="Lin Y.-F."/>
            <person name="Huang M.-D."/>
            <person name="Li C.-Y."/>
            <person name="Huang L."/>
            <person name="Wang Z.-W."/>
            <person name="Zhao X."/>
            <person name="Zhong W.-Y."/>
            <person name="Peng D.-H."/>
            <person name="Ahmad S."/>
            <person name="Lan S."/>
            <person name="Zhang J.-S."/>
            <person name="Tsai W.-C."/>
            <person name="Van De Peer Y."/>
            <person name="Liu Z.-J."/>
        </authorList>
    </citation>
    <scope>NUCLEOTIDE SEQUENCE</scope>
    <source>
        <strain evidence="3">CP</strain>
        <tissue evidence="3">Leaves</tissue>
    </source>
</reference>
<dbReference type="SUPFAM" id="SSF50998">
    <property type="entry name" value="Quinoprotein alcohol dehydrogenase-like"/>
    <property type="match status" value="1"/>
</dbReference>
<feature type="region of interest" description="Disordered" evidence="1">
    <location>
        <begin position="16"/>
        <end position="79"/>
    </location>
</feature>
<organism evidence="3 4">
    <name type="scientific">Acorus calamus</name>
    <name type="common">Sweet flag</name>
    <dbReference type="NCBI Taxonomy" id="4465"/>
    <lineage>
        <taxon>Eukaryota</taxon>
        <taxon>Viridiplantae</taxon>
        <taxon>Streptophyta</taxon>
        <taxon>Embryophyta</taxon>
        <taxon>Tracheophyta</taxon>
        <taxon>Spermatophyta</taxon>
        <taxon>Magnoliopsida</taxon>
        <taxon>Liliopsida</taxon>
        <taxon>Acoraceae</taxon>
        <taxon>Acorus</taxon>
    </lineage>
</organism>
<feature type="compositionally biased region" description="Basic residues" evidence="1">
    <location>
        <begin position="16"/>
        <end position="41"/>
    </location>
</feature>
<dbReference type="AlphaFoldDB" id="A0AAV9CTD0"/>
<evidence type="ECO:0000313" key="4">
    <source>
        <dbReference type="Proteomes" id="UP001180020"/>
    </source>
</evidence>
<dbReference type="Proteomes" id="UP001180020">
    <property type="component" value="Unassembled WGS sequence"/>
</dbReference>
<name>A0AAV9CTD0_ACOCL</name>
<gene>
    <name evidence="3" type="ORF">QJS10_CPB17g01914</name>
</gene>
<dbReference type="InterPro" id="IPR011047">
    <property type="entry name" value="Quinoprotein_ADH-like_sf"/>
</dbReference>
<dbReference type="Pfam" id="PF03478">
    <property type="entry name" value="Beta-prop_KIB1-4"/>
    <property type="match status" value="1"/>
</dbReference>
<reference evidence="3" key="1">
    <citation type="journal article" date="2023" name="Nat. Commun.">
        <title>Diploid and tetraploid genomes of Acorus and the evolution of monocots.</title>
        <authorList>
            <person name="Ma L."/>
            <person name="Liu K.W."/>
            <person name="Li Z."/>
            <person name="Hsiao Y.Y."/>
            <person name="Qi Y."/>
            <person name="Fu T."/>
            <person name="Tang G.D."/>
            <person name="Zhang D."/>
            <person name="Sun W.H."/>
            <person name="Liu D.K."/>
            <person name="Li Y."/>
            <person name="Chen G.Z."/>
            <person name="Liu X.D."/>
            <person name="Liao X.Y."/>
            <person name="Jiang Y.T."/>
            <person name="Yu X."/>
            <person name="Hao Y."/>
            <person name="Huang J."/>
            <person name="Zhao X.W."/>
            <person name="Ke S."/>
            <person name="Chen Y.Y."/>
            <person name="Wu W.L."/>
            <person name="Hsu J.L."/>
            <person name="Lin Y.F."/>
            <person name="Huang M.D."/>
            <person name="Li C.Y."/>
            <person name="Huang L."/>
            <person name="Wang Z.W."/>
            <person name="Zhao X."/>
            <person name="Zhong W.Y."/>
            <person name="Peng D.H."/>
            <person name="Ahmad S."/>
            <person name="Lan S."/>
            <person name="Zhang J.S."/>
            <person name="Tsai W.C."/>
            <person name="Van de Peer Y."/>
            <person name="Liu Z.J."/>
        </authorList>
    </citation>
    <scope>NUCLEOTIDE SEQUENCE</scope>
    <source>
        <strain evidence="3">CP</strain>
    </source>
</reference>
<feature type="domain" description="KIB1-4 beta-propeller" evidence="2">
    <location>
        <begin position="103"/>
        <end position="433"/>
    </location>
</feature>
<evidence type="ECO:0000259" key="2">
    <source>
        <dbReference type="Pfam" id="PF03478"/>
    </source>
</evidence>
<dbReference type="InterPro" id="IPR005174">
    <property type="entry name" value="KIB1-4_b-propeller"/>
</dbReference>
<keyword evidence="4" id="KW-1185">Reference proteome</keyword>
<protein>
    <recommendedName>
        <fullName evidence="2">KIB1-4 beta-propeller domain-containing protein</fullName>
    </recommendedName>
</protein>
<feature type="compositionally biased region" description="Pro residues" evidence="1">
    <location>
        <begin position="58"/>
        <end position="77"/>
    </location>
</feature>
<dbReference type="EMBL" id="JAUJYO010000017">
    <property type="protein sequence ID" value="KAK1291442.1"/>
    <property type="molecule type" value="Genomic_DNA"/>
</dbReference>
<dbReference type="PANTHER" id="PTHR44259">
    <property type="entry name" value="OS07G0183000 PROTEIN-RELATED"/>
    <property type="match status" value="1"/>
</dbReference>
<accession>A0AAV9CTD0</accession>
<evidence type="ECO:0000256" key="1">
    <source>
        <dbReference type="SAM" id="MobiDB-lite"/>
    </source>
</evidence>
<comment type="caution">
    <text evidence="3">The sequence shown here is derived from an EMBL/GenBank/DDBJ whole genome shotgun (WGS) entry which is preliminary data.</text>
</comment>
<dbReference type="InterPro" id="IPR050942">
    <property type="entry name" value="F-box_BR-signaling"/>
</dbReference>
<proteinExistence type="predicted"/>
<evidence type="ECO:0000313" key="3">
    <source>
        <dbReference type="EMBL" id="KAK1291442.1"/>
    </source>
</evidence>
<sequence>MKEEDYVIVDEEGITHHHHHHHHQHHNHYHHHHYHHYHHHQPPPPPPSPKLTPHLLFPSPPPSPPPPPSPSPPPIPRLTPHLFFPCNDDHFRRINPTTTCRLLNLTDDRSKPLTLPHLLDGTSVVCGGSSNGYLVTLSPSADMHLLNPFTHHSLPLPSLLSLPDLLGFNHPPSFSTLINAFISPLSTLLHGLPPEFVLDPTYAPYSTISWDNLRRLFISKAVSFDRTVAVMIYGFNRQSLAFANVGEAGGVVAWIPFDSNKRYYDVIRRRDDGLVWAVTEVGEVEAWDIEPEQAPVLVKCVGCLLDAEPPSDKDVPSECYLLEKRYIAEIEGELLQVLRVIICRPCITLDYETEIMLNKTERFEVYKLGADEEEWVRMEGGVGEDWVLFLGDNESVAVKAADVPGEGKGNMIYFSDDDRFRERYGGHDMGVYDLDDGSIEVWSDERKEDSPYPVWVFSGTNVEADDHFYSCLYLTAVRYLSYLTLSLSLNSLFAGSVGKLITLKPLSSGYLHSISELRAGAHLSCADSSIVSSAPSSFSICQCKSLINHIEILHKDYELPRMPPWLADDSQKLYQSLAGILRHIGLSLLVDQSANVYEKLFQKSGNKMKERKDARSHVIECVGSILHEYLSSEIWDLASYQKSFLLAQDMETENLSPHFFRDIANLHQVLYVPPPDSGSRYEILKVHTCQMKSGEDVDLQSIAEVLISSQEQT</sequence>